<dbReference type="STRING" id="1666911.HLUCCA11_10190"/>
<dbReference type="PATRIC" id="fig|1666911.3.peg.5364"/>
<dbReference type="GO" id="GO:0016787">
    <property type="term" value="F:hydrolase activity"/>
    <property type="evidence" value="ECO:0007669"/>
    <property type="project" value="UniProtKB-KW"/>
</dbReference>
<sequence>MLKFQPAGFGQKSAQTRLGSVVYYTPIDSPVQSTLGSPQYNLAHQFDADNKPTVVFFHNFGGGASAYEWSKVYSVLSISHRVIAPDLIGWGASAHPERRYSTQDYLNVIEDFLEQVIEQISAGPVVAVASSFTGSLVARLAVSRPELFTKLFLTCPAGFKDFGAGAGRRLPEPIINTPFLDTAIYTLGATNEFAVRNFLENFLFAQSDRLSPEIVAAYLASAQQPNAQYAALAFLRGDLYFDLAPYWAHLQVPTALVWGEQAQFTPVATGRRFAELNPRAVRRFQVVSKTGVLPQLEQPGIVAALLLDWLGANTDTAPD</sequence>
<dbReference type="AlphaFoldDB" id="A0A0N8KN57"/>
<keyword evidence="2" id="KW-0808">Transferase</keyword>
<comment type="caution">
    <text evidence="2">The sequence shown here is derived from an EMBL/GenBank/DDBJ whole genome shotgun (WGS) entry which is preliminary data.</text>
</comment>
<dbReference type="Proteomes" id="UP000050465">
    <property type="component" value="Unassembled WGS sequence"/>
</dbReference>
<gene>
    <name evidence="2" type="ORF">HLUCCA11_10190</name>
</gene>
<feature type="domain" description="AB hydrolase-1" evidence="1">
    <location>
        <begin position="54"/>
        <end position="304"/>
    </location>
</feature>
<dbReference type="PANTHER" id="PTHR46438">
    <property type="entry name" value="ALPHA/BETA-HYDROLASES SUPERFAMILY PROTEIN"/>
    <property type="match status" value="1"/>
</dbReference>
<dbReference type="Gene3D" id="3.40.50.1820">
    <property type="entry name" value="alpha/beta hydrolase"/>
    <property type="match status" value="1"/>
</dbReference>
<dbReference type="Pfam" id="PF12697">
    <property type="entry name" value="Abhydrolase_6"/>
    <property type="match status" value="1"/>
</dbReference>
<evidence type="ECO:0000313" key="2">
    <source>
        <dbReference type="EMBL" id="KPQ35610.1"/>
    </source>
</evidence>
<keyword evidence="2" id="KW-0012">Acyltransferase</keyword>
<accession>A0A0N8KN57</accession>
<evidence type="ECO:0000259" key="1">
    <source>
        <dbReference type="Pfam" id="PF12697"/>
    </source>
</evidence>
<reference evidence="2 3" key="1">
    <citation type="submission" date="2015-09" db="EMBL/GenBank/DDBJ databases">
        <title>Identification and resolution of microdiversity through metagenomic sequencing of parallel consortia.</title>
        <authorList>
            <person name="Nelson W.C."/>
            <person name="Romine M.F."/>
            <person name="Lindemann S.R."/>
        </authorList>
    </citation>
    <scope>NUCLEOTIDE SEQUENCE [LARGE SCALE GENOMIC DNA]</scope>
    <source>
        <strain evidence="2">Ana</strain>
    </source>
</reference>
<proteinExistence type="predicted"/>
<dbReference type="PANTHER" id="PTHR46438:SF2">
    <property type="entry name" value="ALPHA_BETA-HYDROLASES SUPERFAMILY PROTEIN"/>
    <property type="match status" value="1"/>
</dbReference>
<evidence type="ECO:0000313" key="3">
    <source>
        <dbReference type="Proteomes" id="UP000050465"/>
    </source>
</evidence>
<dbReference type="SUPFAM" id="SSF53474">
    <property type="entry name" value="alpha/beta-Hydrolases"/>
    <property type="match status" value="1"/>
</dbReference>
<name>A0A0N8KN57_9CYAN</name>
<dbReference type="InterPro" id="IPR029058">
    <property type="entry name" value="AB_hydrolase_fold"/>
</dbReference>
<dbReference type="InterPro" id="IPR000073">
    <property type="entry name" value="AB_hydrolase_1"/>
</dbReference>
<dbReference type="GO" id="GO:0016746">
    <property type="term" value="F:acyltransferase activity"/>
    <property type="evidence" value="ECO:0007669"/>
    <property type="project" value="UniProtKB-KW"/>
</dbReference>
<protein>
    <submittedName>
        <fullName evidence="2">Putative hydrolases or acyltransferases (Alpha/beta hydrolase superfamily)</fullName>
    </submittedName>
</protein>
<organism evidence="2 3">
    <name type="scientific">Phormidesmis priestleyi Ana</name>
    <dbReference type="NCBI Taxonomy" id="1666911"/>
    <lineage>
        <taxon>Bacteria</taxon>
        <taxon>Bacillati</taxon>
        <taxon>Cyanobacteriota</taxon>
        <taxon>Cyanophyceae</taxon>
        <taxon>Leptolyngbyales</taxon>
        <taxon>Leptolyngbyaceae</taxon>
        <taxon>Phormidesmis</taxon>
    </lineage>
</organism>
<dbReference type="PRINTS" id="PR00111">
    <property type="entry name" value="ABHYDROLASE"/>
</dbReference>
<dbReference type="EMBL" id="LJZR01000011">
    <property type="protein sequence ID" value="KPQ35610.1"/>
    <property type="molecule type" value="Genomic_DNA"/>
</dbReference>
<keyword evidence="2" id="KW-0378">Hydrolase</keyword>